<evidence type="ECO:0000256" key="15">
    <source>
        <dbReference type="SAM" id="Coils"/>
    </source>
</evidence>
<dbReference type="GO" id="GO:0008270">
    <property type="term" value="F:zinc ion binding"/>
    <property type="evidence" value="ECO:0007669"/>
    <property type="project" value="UniProtKB-KW"/>
</dbReference>
<feature type="region of interest" description="Disordered" evidence="16">
    <location>
        <begin position="875"/>
        <end position="936"/>
    </location>
</feature>
<evidence type="ECO:0000256" key="3">
    <source>
        <dbReference type="ARBA" id="ARBA00022552"/>
    </source>
</evidence>
<protein>
    <recommendedName>
        <fullName evidence="13">5'-3' exoribonuclease</fullName>
        <ecNumber evidence="13">3.1.13.-</ecNumber>
    </recommendedName>
</protein>
<dbReference type="SMART" id="SM00343">
    <property type="entry name" value="ZnF_C2HC"/>
    <property type="match status" value="1"/>
</dbReference>
<comment type="function">
    <text evidence="13">Possesses 5'-&gt;3' exoribonuclease activity. Acts as an endogenous post-transcriptional gene silencing (PTGS) suppressor.</text>
</comment>
<feature type="domain" description="CCHC-type" evidence="17">
    <location>
        <begin position="263"/>
        <end position="277"/>
    </location>
</feature>
<dbReference type="EMBL" id="BAABME010000081">
    <property type="protein sequence ID" value="GAA0139344.1"/>
    <property type="molecule type" value="Genomic_DNA"/>
</dbReference>
<dbReference type="InterPro" id="IPR041412">
    <property type="entry name" value="Xrn1_helical"/>
</dbReference>
<dbReference type="GO" id="GO:0000956">
    <property type="term" value="P:nuclear-transcribed mRNA catabolic process"/>
    <property type="evidence" value="ECO:0007669"/>
    <property type="project" value="TreeGrafter"/>
</dbReference>
<reference evidence="18 19" key="1">
    <citation type="submission" date="2024-01" db="EMBL/GenBank/DDBJ databases">
        <title>The complete chloroplast genome sequence of Lithospermum erythrorhizon: insights into the phylogenetic relationship among Boraginaceae species and the maternal lineages of purple gromwells.</title>
        <authorList>
            <person name="Okada T."/>
            <person name="Watanabe K."/>
        </authorList>
    </citation>
    <scope>NUCLEOTIDE SEQUENCE [LARGE SCALE GENOMIC DNA]</scope>
</reference>
<dbReference type="PANTHER" id="PTHR12341:SF41">
    <property type="entry name" value="5'-3' EXORIBONUCLEASE 2"/>
    <property type="match status" value="1"/>
</dbReference>
<evidence type="ECO:0000313" key="19">
    <source>
        <dbReference type="Proteomes" id="UP001454036"/>
    </source>
</evidence>
<dbReference type="InterPro" id="IPR004859">
    <property type="entry name" value="Xrn1_N"/>
</dbReference>
<evidence type="ECO:0000256" key="1">
    <source>
        <dbReference type="ARBA" id="ARBA00004123"/>
    </source>
</evidence>
<dbReference type="Pfam" id="PF17846">
    <property type="entry name" value="XRN_M"/>
    <property type="match status" value="1"/>
</dbReference>
<feature type="region of interest" description="Disordered" evidence="16">
    <location>
        <begin position="411"/>
        <end position="435"/>
    </location>
</feature>
<evidence type="ECO:0000256" key="4">
    <source>
        <dbReference type="ARBA" id="ARBA00022664"/>
    </source>
</evidence>
<comment type="similarity">
    <text evidence="2 13">Belongs to the 5'-3' exonuclease family. XRN2/RAT1 subfamily.</text>
</comment>
<evidence type="ECO:0000256" key="16">
    <source>
        <dbReference type="SAM" id="MobiDB-lite"/>
    </source>
</evidence>
<dbReference type="PANTHER" id="PTHR12341">
    <property type="entry name" value="5'-&gt;3' EXORIBONUCLEASE"/>
    <property type="match status" value="1"/>
</dbReference>
<dbReference type="FunFam" id="3.40.50.12390:FF:000001">
    <property type="entry name" value="5'-3' exoribonuclease"/>
    <property type="match status" value="1"/>
</dbReference>
<gene>
    <name evidence="18" type="ORF">LIER_00909</name>
</gene>
<dbReference type="PIRSF" id="PIRSF037239">
    <property type="entry name" value="Exonuclease_Xrn2"/>
    <property type="match status" value="1"/>
</dbReference>
<accession>A0AAV3NJ20</accession>
<feature type="coiled-coil region" evidence="15">
    <location>
        <begin position="503"/>
        <end position="530"/>
    </location>
</feature>
<feature type="compositionally biased region" description="Polar residues" evidence="16">
    <location>
        <begin position="886"/>
        <end position="902"/>
    </location>
</feature>
<keyword evidence="6" id="KW-0479">Metal-binding</keyword>
<dbReference type="InterPro" id="IPR036875">
    <property type="entry name" value="Znf_CCHC_sf"/>
</dbReference>
<organism evidence="18 19">
    <name type="scientific">Lithospermum erythrorhizon</name>
    <name type="common">Purple gromwell</name>
    <name type="synonym">Lithospermum officinale var. erythrorhizon</name>
    <dbReference type="NCBI Taxonomy" id="34254"/>
    <lineage>
        <taxon>Eukaryota</taxon>
        <taxon>Viridiplantae</taxon>
        <taxon>Streptophyta</taxon>
        <taxon>Embryophyta</taxon>
        <taxon>Tracheophyta</taxon>
        <taxon>Spermatophyta</taxon>
        <taxon>Magnoliopsida</taxon>
        <taxon>eudicotyledons</taxon>
        <taxon>Gunneridae</taxon>
        <taxon>Pentapetalae</taxon>
        <taxon>asterids</taxon>
        <taxon>lamiids</taxon>
        <taxon>Boraginales</taxon>
        <taxon>Boraginaceae</taxon>
        <taxon>Boraginoideae</taxon>
        <taxon>Lithospermeae</taxon>
        <taxon>Lithospermum</taxon>
    </lineage>
</organism>
<dbReference type="GO" id="GO:0005634">
    <property type="term" value="C:nucleus"/>
    <property type="evidence" value="ECO:0007669"/>
    <property type="project" value="UniProtKB-SubCell"/>
</dbReference>
<keyword evidence="8 13" id="KW-0378">Hydrolase</keyword>
<evidence type="ECO:0000259" key="17">
    <source>
        <dbReference type="PROSITE" id="PS50158"/>
    </source>
</evidence>
<keyword evidence="4 13" id="KW-0507">mRNA processing</keyword>
<keyword evidence="3" id="KW-0698">rRNA processing</keyword>
<dbReference type="GO" id="GO:0006397">
    <property type="term" value="P:mRNA processing"/>
    <property type="evidence" value="ECO:0007669"/>
    <property type="project" value="UniProtKB-UniRule"/>
</dbReference>
<dbReference type="PROSITE" id="PS50158">
    <property type="entry name" value="ZF_CCHC"/>
    <property type="match status" value="1"/>
</dbReference>
<dbReference type="Pfam" id="PF00098">
    <property type="entry name" value="zf-CCHC"/>
    <property type="match status" value="1"/>
</dbReference>
<keyword evidence="11 15" id="KW-0175">Coiled coil</keyword>
<dbReference type="EC" id="3.1.13.-" evidence="13"/>
<dbReference type="FunFam" id="3.40.50.12390:FF:000003">
    <property type="entry name" value="5'-3' exoribonuclease"/>
    <property type="match status" value="1"/>
</dbReference>
<evidence type="ECO:0000256" key="10">
    <source>
        <dbReference type="ARBA" id="ARBA00022839"/>
    </source>
</evidence>
<dbReference type="Pfam" id="PF03159">
    <property type="entry name" value="XRN_N"/>
    <property type="match status" value="1"/>
</dbReference>
<dbReference type="GO" id="GO:0010587">
    <property type="term" value="P:miRNA catabolic process"/>
    <property type="evidence" value="ECO:0007669"/>
    <property type="project" value="UniProtKB-ARBA"/>
</dbReference>
<keyword evidence="7 14" id="KW-0863">Zinc-finger</keyword>
<feature type="region of interest" description="Disordered" evidence="16">
    <location>
        <begin position="1004"/>
        <end position="1058"/>
    </location>
</feature>
<dbReference type="GO" id="GO:0004534">
    <property type="term" value="F:5'-3' RNA exonuclease activity"/>
    <property type="evidence" value="ECO:0007669"/>
    <property type="project" value="UniProtKB-UniRule"/>
</dbReference>
<proteinExistence type="inferred from homology"/>
<dbReference type="Gene3D" id="1.25.40.1050">
    <property type="match status" value="1"/>
</dbReference>
<dbReference type="GO" id="GO:0006364">
    <property type="term" value="P:rRNA processing"/>
    <property type="evidence" value="ECO:0007669"/>
    <property type="project" value="UniProtKB-KW"/>
</dbReference>
<feature type="region of interest" description="Disordered" evidence="16">
    <location>
        <begin position="832"/>
        <end position="851"/>
    </location>
</feature>
<evidence type="ECO:0000256" key="12">
    <source>
        <dbReference type="ARBA" id="ARBA00023242"/>
    </source>
</evidence>
<evidence type="ECO:0000256" key="11">
    <source>
        <dbReference type="ARBA" id="ARBA00023054"/>
    </source>
</evidence>
<evidence type="ECO:0000256" key="5">
    <source>
        <dbReference type="ARBA" id="ARBA00022722"/>
    </source>
</evidence>
<evidence type="ECO:0000256" key="2">
    <source>
        <dbReference type="ARBA" id="ARBA00006994"/>
    </source>
</evidence>
<keyword evidence="10 13" id="KW-0269">Exonuclease</keyword>
<evidence type="ECO:0000256" key="13">
    <source>
        <dbReference type="PIRNR" id="PIRNR037239"/>
    </source>
</evidence>
<dbReference type="Gene3D" id="3.40.50.12390">
    <property type="match status" value="2"/>
</dbReference>
<evidence type="ECO:0000256" key="9">
    <source>
        <dbReference type="ARBA" id="ARBA00022833"/>
    </source>
</evidence>
<feature type="region of interest" description="Disordered" evidence="16">
    <location>
        <begin position="451"/>
        <end position="479"/>
    </location>
</feature>
<dbReference type="InterPro" id="IPR027073">
    <property type="entry name" value="5_3_exoribonuclease"/>
</dbReference>
<comment type="caution">
    <text evidence="18">The sequence shown here is derived from an EMBL/GenBank/DDBJ whole genome shotgun (WGS) entry which is preliminary data.</text>
</comment>
<evidence type="ECO:0000313" key="18">
    <source>
        <dbReference type="EMBL" id="GAA0139344.1"/>
    </source>
</evidence>
<feature type="compositionally biased region" description="Polar residues" evidence="16">
    <location>
        <begin position="1004"/>
        <end position="1017"/>
    </location>
</feature>
<evidence type="ECO:0000256" key="14">
    <source>
        <dbReference type="PROSITE-ProRule" id="PRU00047"/>
    </source>
</evidence>
<dbReference type="InterPro" id="IPR001878">
    <property type="entry name" value="Znf_CCHC"/>
</dbReference>
<dbReference type="InterPro" id="IPR017151">
    <property type="entry name" value="Xrn2/3/4"/>
</dbReference>
<keyword evidence="19" id="KW-1185">Reference proteome</keyword>
<comment type="subcellular location">
    <subcellularLocation>
        <location evidence="1">Nucleus</location>
    </subcellularLocation>
</comment>
<evidence type="ECO:0000256" key="8">
    <source>
        <dbReference type="ARBA" id="ARBA00022801"/>
    </source>
</evidence>
<sequence>MGVPAFYRWLAEKYPMVVVDVVEEEAVVIDGVSIPVDTSKPNPNNLEYDNLYLDMNGIIHPCFHPEDRPSPTSFDEVFKCIFDYIDRLFVMVRPRKLLYMAIDGVAPRAKMNQQRSRRFRAAKDAADAAAEEDRLRAEFEREGRKLPPKQQSQLFDSNIITPGTEFMAVLSVALQYYVHTRLNNDPGWKNVKVILSDANVPGEGEHKIMSYIRLQRNLPGFDPNTRHCLYGLDADLIMLALATHEVHFSILREVVYTPGQQDKCFICGQMGHMAANCEGKAKRKSGEFDEKGDAEAVPKKPYQFLHIWILREYLEFDLRIPNPPFKIDLECIIDDFIFICFFVGNDFLPHMPTLEIREGAINLLMAVYKKEFKSMGGYLTNSSTPNLSKVEHFIQAVGSYEDRIFQKRARLHQRQSERIKRGKAQAKRGDDLEPKFQPESLVPVARFHGSRLASGPSAAPFREEGSSGSSNGKQIRTPPQKIARLSSGASIGAAIVEAESNLEIDIHDNKEELKAKLKEALREKSDVFNLDDAEEDKVKLGEAGWKDRYYEEKFTCKTPEERDEIRRDVVRKYTEGLCWVMRYYYEGVCSWQWFYPYHYAPFASDLKDLEQLNICFELGSPFKPFNQLLGVFPAASSHALPEHYRKLMTDPNSPIIDFYPLDFEVDMNGKRFSWQGVAKLPFIDEDRLLSEVAKLEHTLTEEEARRNSIMCDMLFIAQSHPLSPYIFSLDDRCKQLTEKDRSEIKEKIHPGASGGMNGYLCLCAGDPCPPIFRSPVQGLEDVMDNQVVCAIYMLPDAHEHIARPPPGVTFPKKIVTLGDMQPDPVLWHEDTGRRPSENGRHNQYPSGAVSGRQLGDAAHRLVANSLQMRTDRDGYVDQKYNRPPSYATNTRPGYQSYSNNRYNVHGNLALHPSSSYPAHQPHHRYPASASGHDQQSHNYGHTPTLPVVHEPYNRSHHQYGRHGYNHPGPQHNGRNYPLVPPQHVGQPRIIPAAHHYQHTAYSGYASNPQNPAVSYNPRTGGWVPQVSPGAGRGHNPLRQSGNQYAALDRRSSRRPPPS</sequence>
<dbReference type="Proteomes" id="UP001454036">
    <property type="component" value="Unassembled WGS sequence"/>
</dbReference>
<evidence type="ECO:0000256" key="7">
    <source>
        <dbReference type="ARBA" id="ARBA00022771"/>
    </source>
</evidence>
<dbReference type="AlphaFoldDB" id="A0AAV3NJ20"/>
<keyword evidence="9" id="KW-0862">Zinc</keyword>
<keyword evidence="5 13" id="KW-0540">Nuclease</keyword>
<keyword evidence="12" id="KW-0539">Nucleus</keyword>
<evidence type="ECO:0000256" key="6">
    <source>
        <dbReference type="ARBA" id="ARBA00022723"/>
    </source>
</evidence>
<dbReference type="SUPFAM" id="SSF57756">
    <property type="entry name" value="Retrovirus zinc finger-like domains"/>
    <property type="match status" value="1"/>
</dbReference>
<dbReference type="CDD" id="cd18673">
    <property type="entry name" value="PIN_XRN1-2-like"/>
    <property type="match status" value="1"/>
</dbReference>
<dbReference type="GO" id="GO:0003723">
    <property type="term" value="F:RNA binding"/>
    <property type="evidence" value="ECO:0007669"/>
    <property type="project" value="TreeGrafter"/>
</dbReference>
<name>A0AAV3NJ20_LITER</name>
<dbReference type="FunFam" id="1.25.40.1050:FF:000002">
    <property type="entry name" value="5'-3' exoribonuclease"/>
    <property type="match status" value="1"/>
</dbReference>